<keyword evidence="2" id="KW-0614">Plasmid</keyword>
<feature type="region of interest" description="Disordered" evidence="1">
    <location>
        <begin position="79"/>
        <end position="99"/>
    </location>
</feature>
<protein>
    <submittedName>
        <fullName evidence="2">Uncharacterized protein</fullName>
    </submittedName>
</protein>
<dbReference type="OrthoDB" id="8968760at2"/>
<accession>A0A5P2H9H5</accession>
<evidence type="ECO:0000313" key="2">
    <source>
        <dbReference type="EMBL" id="QET03959.1"/>
    </source>
</evidence>
<dbReference type="EMBL" id="CP044066">
    <property type="protein sequence ID" value="QET03959.1"/>
    <property type="molecule type" value="Genomic_DNA"/>
</dbReference>
<proteinExistence type="predicted"/>
<dbReference type="AlphaFoldDB" id="A0A5P2H9H5"/>
<organism evidence="2 3">
    <name type="scientific">Cupriavidus pauculus</name>
    <dbReference type="NCBI Taxonomy" id="82633"/>
    <lineage>
        <taxon>Bacteria</taxon>
        <taxon>Pseudomonadati</taxon>
        <taxon>Pseudomonadota</taxon>
        <taxon>Betaproteobacteria</taxon>
        <taxon>Burkholderiales</taxon>
        <taxon>Burkholderiaceae</taxon>
        <taxon>Cupriavidus</taxon>
    </lineage>
</organism>
<name>A0A5P2H9H5_9BURK</name>
<dbReference type="RefSeq" id="WP_150374024.1">
    <property type="nucleotide sequence ID" value="NZ_CP044066.1"/>
</dbReference>
<dbReference type="Proteomes" id="UP000322822">
    <property type="component" value="Plasmid unnamed1"/>
</dbReference>
<sequence length="99" mass="10612">MSIKTETTFEGLATLTRHVVAGSIKGELHPGFVRSIAKRIAKEYDEMLRFERNGEDLGEVVAATDMLRGIIGSHEGKTLSSALSGLRPSDAGGIEKANI</sequence>
<reference evidence="2 3" key="1">
    <citation type="submission" date="2019-09" db="EMBL/GenBank/DDBJ databases">
        <title>FDA dAtabase for Regulatory Grade micrObial Sequences (FDA-ARGOS): Supporting development and validation of Infectious Disease Dx tests.</title>
        <authorList>
            <person name="Sciortino C."/>
            <person name="Tallon L."/>
            <person name="Sadzewicz L."/>
            <person name="Vavikolanu K."/>
            <person name="Mehta A."/>
            <person name="Aluvathingal J."/>
            <person name="Nadendla S."/>
            <person name="Nandy P."/>
            <person name="Geyer C."/>
            <person name="Yan Y."/>
            <person name="Sichtig H."/>
        </authorList>
    </citation>
    <scope>NUCLEOTIDE SEQUENCE [LARGE SCALE GENOMIC DNA]</scope>
    <source>
        <strain evidence="2 3">FDAARGOS_664</strain>
        <plasmid evidence="2 3">unnamed1</plasmid>
    </source>
</reference>
<geneLocation type="plasmid" evidence="2">
    <name>unnamed1</name>
</geneLocation>
<evidence type="ECO:0000256" key="1">
    <source>
        <dbReference type="SAM" id="MobiDB-lite"/>
    </source>
</evidence>
<evidence type="ECO:0000313" key="3">
    <source>
        <dbReference type="Proteomes" id="UP000322822"/>
    </source>
</evidence>
<gene>
    <name evidence="2" type="ORF">FOB72_17505</name>
</gene>